<gene>
    <name evidence="1" type="ORF">V9T40_000762</name>
</gene>
<accession>A0AAN9T9Y1</accession>
<evidence type="ECO:0000313" key="1">
    <source>
        <dbReference type="EMBL" id="KAK7580133.1"/>
    </source>
</evidence>
<sequence length="97" mass="11105">MCFLGQANFDFTFQRKANIVTRAKKRARMSTRNRYCIIQPALLPSLTGSDQENDLAKIKDFAVIGRLIVDLHRLIVDLIRLIVDLDRLMIDLDTSAL</sequence>
<dbReference type="AlphaFoldDB" id="A0AAN9T9Y1"/>
<organism evidence="1 2">
    <name type="scientific">Parthenolecanium corni</name>
    <dbReference type="NCBI Taxonomy" id="536013"/>
    <lineage>
        <taxon>Eukaryota</taxon>
        <taxon>Metazoa</taxon>
        <taxon>Ecdysozoa</taxon>
        <taxon>Arthropoda</taxon>
        <taxon>Hexapoda</taxon>
        <taxon>Insecta</taxon>
        <taxon>Pterygota</taxon>
        <taxon>Neoptera</taxon>
        <taxon>Paraneoptera</taxon>
        <taxon>Hemiptera</taxon>
        <taxon>Sternorrhyncha</taxon>
        <taxon>Coccoidea</taxon>
        <taxon>Coccidae</taxon>
        <taxon>Parthenolecanium</taxon>
    </lineage>
</organism>
<keyword evidence="2" id="KW-1185">Reference proteome</keyword>
<proteinExistence type="predicted"/>
<evidence type="ECO:0000313" key="2">
    <source>
        <dbReference type="Proteomes" id="UP001367676"/>
    </source>
</evidence>
<comment type="caution">
    <text evidence="1">The sequence shown here is derived from an EMBL/GenBank/DDBJ whole genome shotgun (WGS) entry which is preliminary data.</text>
</comment>
<dbReference type="Proteomes" id="UP001367676">
    <property type="component" value="Unassembled WGS sequence"/>
</dbReference>
<name>A0AAN9T9Y1_9HEMI</name>
<protein>
    <submittedName>
        <fullName evidence="1">Uncharacterized protein</fullName>
    </submittedName>
</protein>
<dbReference type="EMBL" id="JBBCAQ010000034">
    <property type="protein sequence ID" value="KAK7580133.1"/>
    <property type="molecule type" value="Genomic_DNA"/>
</dbReference>
<reference evidence="1 2" key="1">
    <citation type="submission" date="2024-03" db="EMBL/GenBank/DDBJ databases">
        <title>Adaptation during the transition from Ophiocordyceps entomopathogen to insect associate is accompanied by gene loss and intensified selection.</title>
        <authorList>
            <person name="Ward C.M."/>
            <person name="Onetto C.A."/>
            <person name="Borneman A.R."/>
        </authorList>
    </citation>
    <scope>NUCLEOTIDE SEQUENCE [LARGE SCALE GENOMIC DNA]</scope>
    <source>
        <strain evidence="1">AWRI1</strain>
        <tissue evidence="1">Single Adult Female</tissue>
    </source>
</reference>